<accession>D6TNH0</accession>
<reference evidence="1 2" key="1">
    <citation type="journal article" date="2011" name="Stand. Genomic Sci.">
        <title>Non-contiguous finished genome sequence and contextual data of the filamentous soil bacterium Ktedonobacter racemifer type strain (SOSP1-21).</title>
        <authorList>
            <person name="Chang Y.J."/>
            <person name="Land M."/>
            <person name="Hauser L."/>
            <person name="Chertkov O."/>
            <person name="Del Rio T.G."/>
            <person name="Nolan M."/>
            <person name="Copeland A."/>
            <person name="Tice H."/>
            <person name="Cheng J.F."/>
            <person name="Lucas S."/>
            <person name="Han C."/>
            <person name="Goodwin L."/>
            <person name="Pitluck S."/>
            <person name="Ivanova N."/>
            <person name="Ovchinikova G."/>
            <person name="Pati A."/>
            <person name="Chen A."/>
            <person name="Palaniappan K."/>
            <person name="Mavromatis K."/>
            <person name="Liolios K."/>
            <person name="Brettin T."/>
            <person name="Fiebig A."/>
            <person name="Rohde M."/>
            <person name="Abt B."/>
            <person name="Goker M."/>
            <person name="Detter J.C."/>
            <person name="Woyke T."/>
            <person name="Bristow J."/>
            <person name="Eisen J.A."/>
            <person name="Markowitz V."/>
            <person name="Hugenholtz P."/>
            <person name="Kyrpides N.C."/>
            <person name="Klenk H.P."/>
            <person name="Lapidus A."/>
        </authorList>
    </citation>
    <scope>NUCLEOTIDE SEQUENCE [LARGE SCALE GENOMIC DNA]</scope>
    <source>
        <strain evidence="2">DSM 44963</strain>
    </source>
</reference>
<dbReference type="EMBL" id="ADVG01000002">
    <property type="protein sequence ID" value="EFH87301.1"/>
    <property type="molecule type" value="Genomic_DNA"/>
</dbReference>
<dbReference type="AlphaFoldDB" id="D6TNH0"/>
<gene>
    <name evidence="1" type="ORF">Krac_8631</name>
</gene>
<dbReference type="Proteomes" id="UP000004508">
    <property type="component" value="Unassembled WGS sequence"/>
</dbReference>
<evidence type="ECO:0000313" key="1">
    <source>
        <dbReference type="EMBL" id="EFH87301.1"/>
    </source>
</evidence>
<keyword evidence="2" id="KW-1185">Reference proteome</keyword>
<protein>
    <submittedName>
        <fullName evidence="1">Uncharacterized protein</fullName>
    </submittedName>
</protein>
<sequence length="32" mass="3770">MQLLISLFLVLAIFLGSFGYMIFQYDQEIRAK</sequence>
<evidence type="ECO:0000313" key="2">
    <source>
        <dbReference type="Proteomes" id="UP000004508"/>
    </source>
</evidence>
<name>D6TNH0_KTERA</name>
<proteinExistence type="predicted"/>
<comment type="caution">
    <text evidence="1">The sequence shown here is derived from an EMBL/GenBank/DDBJ whole genome shotgun (WGS) entry which is preliminary data.</text>
</comment>
<dbReference type="InParanoid" id="D6TNH0"/>
<organism evidence="1 2">
    <name type="scientific">Ktedonobacter racemifer DSM 44963</name>
    <dbReference type="NCBI Taxonomy" id="485913"/>
    <lineage>
        <taxon>Bacteria</taxon>
        <taxon>Bacillati</taxon>
        <taxon>Chloroflexota</taxon>
        <taxon>Ktedonobacteria</taxon>
        <taxon>Ktedonobacterales</taxon>
        <taxon>Ktedonobacteraceae</taxon>
        <taxon>Ktedonobacter</taxon>
    </lineage>
</organism>